<dbReference type="Proteomes" id="UP000231564">
    <property type="component" value="Chromosome MARIT"/>
</dbReference>
<reference evidence="1 2" key="1">
    <citation type="submission" date="2016-11" db="EMBL/GenBank/DDBJ databases">
        <authorList>
            <person name="Jaros S."/>
            <person name="Januszkiewicz K."/>
            <person name="Wedrychowicz H."/>
        </authorList>
    </citation>
    <scope>NUCLEOTIDE SEQUENCE [LARGE SCALE GENOMIC DNA]</scope>
    <source>
        <strain evidence="1">NCIMB 2154T</strain>
    </source>
</reference>
<organism evidence="1 2">
    <name type="scientific">Tenacibaculum maritimum NCIMB 2154</name>
    <dbReference type="NCBI Taxonomy" id="1349785"/>
    <lineage>
        <taxon>Bacteria</taxon>
        <taxon>Pseudomonadati</taxon>
        <taxon>Bacteroidota</taxon>
        <taxon>Flavobacteriia</taxon>
        <taxon>Flavobacteriales</taxon>
        <taxon>Flavobacteriaceae</taxon>
        <taxon>Tenacibaculum</taxon>
    </lineage>
</organism>
<dbReference type="AlphaFoldDB" id="A0A2H1E7P4"/>
<dbReference type="EMBL" id="LT634361">
    <property type="protein sequence ID" value="SFZ80817.1"/>
    <property type="molecule type" value="Genomic_DNA"/>
</dbReference>
<evidence type="ECO:0008006" key="3">
    <source>
        <dbReference type="Google" id="ProtNLM"/>
    </source>
</evidence>
<name>A0A2H1E7P4_9FLAO</name>
<gene>
    <name evidence="1" type="ORF">MARIT_0809</name>
</gene>
<dbReference type="RefSeq" id="WP_100210815.1">
    <property type="nucleotide sequence ID" value="NZ_CP138495.1"/>
</dbReference>
<dbReference type="GeneID" id="47722384"/>
<evidence type="ECO:0000313" key="2">
    <source>
        <dbReference type="Proteomes" id="UP000231564"/>
    </source>
</evidence>
<keyword evidence="2" id="KW-1185">Reference proteome</keyword>
<evidence type="ECO:0000313" key="1">
    <source>
        <dbReference type="EMBL" id="SFZ80817.1"/>
    </source>
</evidence>
<dbReference type="InterPro" id="IPR025460">
    <property type="entry name" value="DUF4280"/>
</dbReference>
<dbReference type="STRING" id="1349785.GCA_000509405_00149"/>
<dbReference type="Pfam" id="PF14107">
    <property type="entry name" value="DUF4280"/>
    <property type="match status" value="1"/>
</dbReference>
<protein>
    <recommendedName>
        <fullName evidence="3">DUF4280 domain-containing protein</fullName>
    </recommendedName>
</protein>
<dbReference type="OrthoDB" id="882303at2"/>
<sequence length="173" mass="18818">MGLQGKLVCHGAECKCKNGNMPDKLVVKTQSKRYINDPEGSEKLMATDKEIGQPFEKKTFGQCKLQPTPSGYKPCQPNITEWTDFYRKIKLQENGGSPLLEGSKATCAIAGAPCVCITFHGQVGVPAATSFEEAEEDVISQINPVINPTTLKEEDPFKGIEAGVHEDTVIGYL</sequence>
<proteinExistence type="predicted"/>
<accession>A0A2H1E7P4</accession>
<dbReference type="KEGG" id="tmar:MARIT_0809"/>